<organism evidence="2 3">
    <name type="scientific">Streptomyces parvulus</name>
    <dbReference type="NCBI Taxonomy" id="146923"/>
    <lineage>
        <taxon>Bacteria</taxon>
        <taxon>Bacillati</taxon>
        <taxon>Actinomycetota</taxon>
        <taxon>Actinomycetes</taxon>
        <taxon>Kitasatosporales</taxon>
        <taxon>Streptomycetaceae</taxon>
        <taxon>Streptomyces</taxon>
    </lineage>
</organism>
<keyword evidence="1" id="KW-1133">Transmembrane helix</keyword>
<name>A0A191VB48_9ACTN</name>
<accession>A0A191VB48</accession>
<evidence type="ECO:0000256" key="1">
    <source>
        <dbReference type="SAM" id="Phobius"/>
    </source>
</evidence>
<dbReference type="Proteomes" id="UP000078468">
    <property type="component" value="Plasmid pspa1"/>
</dbReference>
<dbReference type="KEGG" id="spav:Spa2297_34085"/>
<keyword evidence="2" id="KW-0614">Plasmid</keyword>
<protein>
    <submittedName>
        <fullName evidence="2">Transposase</fullName>
    </submittedName>
</protein>
<evidence type="ECO:0000313" key="3">
    <source>
        <dbReference type="Proteomes" id="UP000078468"/>
    </source>
</evidence>
<keyword evidence="1" id="KW-0472">Membrane</keyword>
<feature type="transmembrane region" description="Helical" evidence="1">
    <location>
        <begin position="15"/>
        <end position="32"/>
    </location>
</feature>
<reference evidence="2 3" key="1">
    <citation type="submission" date="2016-05" db="EMBL/GenBank/DDBJ databases">
        <title>Non-Contiguous Finished Genome Sequence of Streptomyces parvulus 2297 Integrated Site-Specifically with Actinophage R4.</title>
        <authorList>
            <person name="Nishizawa T."/>
            <person name="Miura T."/>
            <person name="Harada C."/>
            <person name="Guo Y."/>
            <person name="Narisawa K."/>
            <person name="Ohta H."/>
            <person name="Takahashi H."/>
            <person name="Shirai M."/>
        </authorList>
    </citation>
    <scope>NUCLEOTIDE SEQUENCE [LARGE SCALE GENOMIC DNA]</scope>
    <source>
        <strain evidence="2 3">2297</strain>
        <plasmid evidence="3">pspa1</plasmid>
    </source>
</reference>
<keyword evidence="1" id="KW-0812">Transmembrane</keyword>
<dbReference type="EMBL" id="CP015867">
    <property type="protein sequence ID" value="ANJ12103.1"/>
    <property type="molecule type" value="Genomic_DNA"/>
</dbReference>
<proteinExistence type="predicted"/>
<geneLocation type="plasmid" evidence="3">
    <name>pspa1</name>
</geneLocation>
<dbReference type="AlphaFoldDB" id="A0A191VB48"/>
<evidence type="ECO:0000313" key="2">
    <source>
        <dbReference type="EMBL" id="ANJ12103.1"/>
    </source>
</evidence>
<gene>
    <name evidence="2" type="ORF">Spa2297_34085</name>
</gene>
<sequence>MKQWRGIATLYEKTAAIYLAGLHIAGIFLWSAR</sequence>